<proteinExistence type="predicted"/>
<accession>A0A6J5LJZ4</accession>
<dbReference type="InterPro" id="IPR012337">
    <property type="entry name" value="RNaseH-like_sf"/>
</dbReference>
<dbReference type="SUPFAM" id="SSF53098">
    <property type="entry name" value="Ribonuclease H-like"/>
    <property type="match status" value="1"/>
</dbReference>
<dbReference type="GO" id="GO:0003676">
    <property type="term" value="F:nucleic acid binding"/>
    <property type="evidence" value="ECO:0007669"/>
    <property type="project" value="InterPro"/>
</dbReference>
<organism evidence="1">
    <name type="scientific">uncultured Caudovirales phage</name>
    <dbReference type="NCBI Taxonomy" id="2100421"/>
    <lineage>
        <taxon>Viruses</taxon>
        <taxon>Duplodnaviria</taxon>
        <taxon>Heunggongvirae</taxon>
        <taxon>Uroviricota</taxon>
        <taxon>Caudoviricetes</taxon>
        <taxon>Peduoviridae</taxon>
        <taxon>Maltschvirus</taxon>
        <taxon>Maltschvirus maltsch</taxon>
    </lineage>
</organism>
<evidence type="ECO:0000313" key="1">
    <source>
        <dbReference type="EMBL" id="CAB4134505.1"/>
    </source>
</evidence>
<reference evidence="1" key="1">
    <citation type="submission" date="2020-04" db="EMBL/GenBank/DDBJ databases">
        <authorList>
            <person name="Chiriac C."/>
            <person name="Salcher M."/>
            <person name="Ghai R."/>
            <person name="Kavagutti S V."/>
        </authorList>
    </citation>
    <scope>NUCLEOTIDE SEQUENCE</scope>
</reference>
<dbReference type="Gene3D" id="3.30.420.10">
    <property type="entry name" value="Ribonuclease H-like superfamily/Ribonuclease H"/>
    <property type="match status" value="1"/>
</dbReference>
<sequence length="232" mass="26235">MGKKQFWVVIDTETTVEDTVADFGAVIVDRTGKVHAQCGVLLAGHFDGKELFYDHNATGLWAKAGAEKRRAHYVEMLNNGSRMMASVAAVNRWLEKVSGKYDPEMTAYNLAFDVSKCANTGIDLSMFSRRFCLWQASVGNICNSKAFKQFALENHAFNSPTQKRNMTFQTNAEIVSGFLNGQFVEEPHTALEDAMNFEVPILAHILKKKGWKEKITPYDWNKFQVRDHFAPK</sequence>
<gene>
    <name evidence="1" type="ORF">UFOVP273_124</name>
</gene>
<name>A0A6J5LJZ4_9CAUD</name>
<dbReference type="EMBL" id="LR796284">
    <property type="protein sequence ID" value="CAB4134505.1"/>
    <property type="molecule type" value="Genomic_DNA"/>
</dbReference>
<dbReference type="InterPro" id="IPR036397">
    <property type="entry name" value="RNaseH_sf"/>
</dbReference>
<protein>
    <submittedName>
        <fullName evidence="1">Uncharacterized protein</fullName>
    </submittedName>
</protein>